<dbReference type="InterPro" id="IPR038522">
    <property type="entry name" value="T4/T6SS_DotU_sf"/>
</dbReference>
<keyword evidence="4" id="KW-1185">Reference proteome</keyword>
<dbReference type="PANTHER" id="PTHR38033">
    <property type="entry name" value="MEMBRANE PROTEIN-RELATED"/>
    <property type="match status" value="1"/>
</dbReference>
<keyword evidence="1" id="KW-0472">Membrane</keyword>
<keyword evidence="1" id="KW-0812">Transmembrane</keyword>
<proteinExistence type="predicted"/>
<accession>A0A8J7Q4T2</accession>
<protein>
    <submittedName>
        <fullName evidence="3">DotU family type IV/VI secretion system protein</fullName>
    </submittedName>
</protein>
<name>A0A8J7Q4T2_9BACT</name>
<dbReference type="AlphaFoldDB" id="A0A8J7Q4T2"/>
<reference evidence="3" key="1">
    <citation type="submission" date="2021-03" db="EMBL/GenBank/DDBJ databases">
        <authorList>
            <person name="Wang G."/>
        </authorList>
    </citation>
    <scope>NUCLEOTIDE SEQUENCE</scope>
    <source>
        <strain evidence="3">KCTC 12899</strain>
    </source>
</reference>
<evidence type="ECO:0000313" key="3">
    <source>
        <dbReference type="EMBL" id="MBO1319065.1"/>
    </source>
</evidence>
<dbReference type="Proteomes" id="UP000664417">
    <property type="component" value="Unassembled WGS sequence"/>
</dbReference>
<keyword evidence="1" id="KW-1133">Transmembrane helix</keyword>
<dbReference type="InterPro" id="IPR017732">
    <property type="entry name" value="T4/T6SS_DotU"/>
</dbReference>
<evidence type="ECO:0000256" key="1">
    <source>
        <dbReference type="SAM" id="Phobius"/>
    </source>
</evidence>
<dbReference type="RefSeq" id="WP_207858885.1">
    <property type="nucleotide sequence ID" value="NZ_JAFREP010000008.1"/>
</dbReference>
<comment type="caution">
    <text evidence="3">The sequence shown here is derived from an EMBL/GenBank/DDBJ whole genome shotgun (WGS) entry which is preliminary data.</text>
</comment>
<sequence length="233" mass="27188">MDLRDVTRDLFLFAATFRERLNQGSLPPVQTLYQEVRILFDKMDQEVVSNPALSARYGKIKYGLVALIDEIIVSSTWAEARNWPVLELEFYATNIAGNHCFELIKSLTPADVDLIEAWFYILALGFRGELAFEEARWEETLLRLYRQLPQRIEQGDIKLSPEAYEVIPRKARRLDPLFSLWRSVIIFVVFSIMLIVFYQVVWHAKVDEVKEKSNTVLLQMRDKQLVETLKDGN</sequence>
<evidence type="ECO:0000313" key="4">
    <source>
        <dbReference type="Proteomes" id="UP000664417"/>
    </source>
</evidence>
<gene>
    <name evidence="3" type="ORF">J3U88_11400</name>
</gene>
<organism evidence="3 4">
    <name type="scientific">Acanthopleuribacter pedis</name>
    <dbReference type="NCBI Taxonomy" id="442870"/>
    <lineage>
        <taxon>Bacteria</taxon>
        <taxon>Pseudomonadati</taxon>
        <taxon>Acidobacteriota</taxon>
        <taxon>Holophagae</taxon>
        <taxon>Acanthopleuribacterales</taxon>
        <taxon>Acanthopleuribacteraceae</taxon>
        <taxon>Acanthopleuribacter</taxon>
    </lineage>
</organism>
<dbReference type="PANTHER" id="PTHR38033:SF1">
    <property type="entry name" value="DOTU FAMILY TYPE IV_VI SECRETION SYSTEM PROTEIN"/>
    <property type="match status" value="1"/>
</dbReference>
<evidence type="ECO:0000259" key="2">
    <source>
        <dbReference type="Pfam" id="PF09850"/>
    </source>
</evidence>
<dbReference type="Pfam" id="PF09850">
    <property type="entry name" value="DotU"/>
    <property type="match status" value="1"/>
</dbReference>
<dbReference type="Gene3D" id="1.25.40.590">
    <property type="entry name" value="Type IV / VI secretion system, DotU"/>
    <property type="match status" value="1"/>
</dbReference>
<feature type="domain" description="Type IV / VI secretion system DotU" evidence="2">
    <location>
        <begin position="3"/>
        <end position="199"/>
    </location>
</feature>
<feature type="transmembrane region" description="Helical" evidence="1">
    <location>
        <begin position="179"/>
        <end position="201"/>
    </location>
</feature>
<dbReference type="EMBL" id="JAFREP010000008">
    <property type="protein sequence ID" value="MBO1319065.1"/>
    <property type="molecule type" value="Genomic_DNA"/>
</dbReference>